<feature type="compositionally biased region" description="Polar residues" evidence="1">
    <location>
        <begin position="12"/>
        <end position="31"/>
    </location>
</feature>
<name>A0A9D3XS99_9SAUR</name>
<comment type="caution">
    <text evidence="2">The sequence shown here is derived from an EMBL/GenBank/DDBJ whole genome shotgun (WGS) entry which is preliminary data.</text>
</comment>
<accession>A0A9D3XS99</accession>
<dbReference type="EMBL" id="JAHDVG010000464">
    <property type="protein sequence ID" value="KAH1184892.1"/>
    <property type="molecule type" value="Genomic_DNA"/>
</dbReference>
<keyword evidence="3" id="KW-1185">Reference proteome</keyword>
<reference evidence="2" key="1">
    <citation type="submission" date="2021-09" db="EMBL/GenBank/DDBJ databases">
        <title>The genome of Mauremys mutica provides insights into the evolution of semi-aquatic lifestyle.</title>
        <authorList>
            <person name="Gong S."/>
            <person name="Gao Y."/>
        </authorList>
    </citation>
    <scope>NUCLEOTIDE SEQUENCE</scope>
    <source>
        <strain evidence="2">MM-2020</strain>
        <tissue evidence="2">Muscle</tissue>
    </source>
</reference>
<evidence type="ECO:0000313" key="2">
    <source>
        <dbReference type="EMBL" id="KAH1184892.1"/>
    </source>
</evidence>
<sequence>MIPIPKTCRSCCPSSKRQQDNAPETEQTMRTSDPRLGTVGREVSPQGNGRRGVSGTGPPTLLQRVSRNGPAHRPGNPHSKVSMRATRSPGNGFDQGRRPGRLGRCSPSSVWESEVSSFHLRA</sequence>
<evidence type="ECO:0000256" key="1">
    <source>
        <dbReference type="SAM" id="MobiDB-lite"/>
    </source>
</evidence>
<protein>
    <submittedName>
        <fullName evidence="2">Uncharacterized protein</fullName>
    </submittedName>
</protein>
<feature type="compositionally biased region" description="Low complexity" evidence="1">
    <location>
        <begin position="106"/>
        <end position="122"/>
    </location>
</feature>
<gene>
    <name evidence="2" type="ORF">KIL84_012833</name>
</gene>
<dbReference type="Proteomes" id="UP000827986">
    <property type="component" value="Unassembled WGS sequence"/>
</dbReference>
<organism evidence="2 3">
    <name type="scientific">Mauremys mutica</name>
    <name type="common">yellowpond turtle</name>
    <dbReference type="NCBI Taxonomy" id="74926"/>
    <lineage>
        <taxon>Eukaryota</taxon>
        <taxon>Metazoa</taxon>
        <taxon>Chordata</taxon>
        <taxon>Craniata</taxon>
        <taxon>Vertebrata</taxon>
        <taxon>Euteleostomi</taxon>
        <taxon>Archelosauria</taxon>
        <taxon>Testudinata</taxon>
        <taxon>Testudines</taxon>
        <taxon>Cryptodira</taxon>
        <taxon>Durocryptodira</taxon>
        <taxon>Testudinoidea</taxon>
        <taxon>Geoemydidae</taxon>
        <taxon>Geoemydinae</taxon>
        <taxon>Mauremys</taxon>
    </lineage>
</organism>
<evidence type="ECO:0000313" key="3">
    <source>
        <dbReference type="Proteomes" id="UP000827986"/>
    </source>
</evidence>
<dbReference type="AlphaFoldDB" id="A0A9D3XS99"/>
<feature type="region of interest" description="Disordered" evidence="1">
    <location>
        <begin position="1"/>
        <end position="122"/>
    </location>
</feature>
<proteinExistence type="predicted"/>